<protein>
    <submittedName>
        <fullName evidence="10">Unannotated protein</fullName>
    </submittedName>
</protein>
<proteinExistence type="predicted"/>
<dbReference type="Gene3D" id="3.40.50.300">
    <property type="entry name" value="P-loop containing nucleotide triphosphate hydrolases"/>
    <property type="match status" value="1"/>
</dbReference>
<evidence type="ECO:0000256" key="5">
    <source>
        <dbReference type="ARBA" id="ARBA00022741"/>
    </source>
</evidence>
<gene>
    <name evidence="10" type="ORF">UFOPK2237_00314</name>
</gene>
<dbReference type="InterPro" id="IPR003439">
    <property type="entry name" value="ABC_transporter-like_ATP-bd"/>
</dbReference>
<evidence type="ECO:0000259" key="9">
    <source>
        <dbReference type="PROSITE" id="PS50893"/>
    </source>
</evidence>
<dbReference type="InterPro" id="IPR003593">
    <property type="entry name" value="AAA+_ATPase"/>
</dbReference>
<dbReference type="AlphaFoldDB" id="A0A6J6KD87"/>
<sequence length="324" mass="35428">MSLVEIESFTLDVQVVEASARVIHEVSFKLEAGQSIGIVGESGSGKSLTLRAIAGLSPENSVVGGKISFQGEEVSAMDRERLMQYRSSQVAMIFQDPRSAINPVRKVGDFLTENVVTNLGWSKSDAKTKAIEVLTEVGISNPEKQLKAFPSELSGGMLQRVMIASNLLCQPDLLLADEPTTALDVTTQSSVMALIDQLRLSRGMAMIFVSHNLELATAVCDKILVMYAGRIVELLPAENLREKSRHPYTRALLDARPRLDGRQNRLNAIPGQPASGLEWTQGCTFAARCAFAQDICRSEVPVLRKIQESDVACHRADEIDWDVS</sequence>
<dbReference type="GO" id="GO:0016887">
    <property type="term" value="F:ATP hydrolysis activity"/>
    <property type="evidence" value="ECO:0007669"/>
    <property type="project" value="InterPro"/>
</dbReference>
<dbReference type="SMART" id="SM00382">
    <property type="entry name" value="AAA"/>
    <property type="match status" value="1"/>
</dbReference>
<dbReference type="InterPro" id="IPR013563">
    <property type="entry name" value="Oligopep_ABC_C"/>
</dbReference>
<dbReference type="Pfam" id="PF08352">
    <property type="entry name" value="oligo_HPY"/>
    <property type="match status" value="1"/>
</dbReference>
<dbReference type="Pfam" id="PF00005">
    <property type="entry name" value="ABC_tran"/>
    <property type="match status" value="1"/>
</dbReference>
<evidence type="ECO:0000256" key="4">
    <source>
        <dbReference type="ARBA" id="ARBA00022519"/>
    </source>
</evidence>
<keyword evidence="2" id="KW-0813">Transport</keyword>
<dbReference type="GO" id="GO:0005524">
    <property type="term" value="F:ATP binding"/>
    <property type="evidence" value="ECO:0007669"/>
    <property type="project" value="UniProtKB-KW"/>
</dbReference>
<evidence type="ECO:0000256" key="7">
    <source>
        <dbReference type="ARBA" id="ARBA00022967"/>
    </source>
</evidence>
<evidence type="ECO:0000256" key="8">
    <source>
        <dbReference type="ARBA" id="ARBA00023136"/>
    </source>
</evidence>
<name>A0A6J6KD87_9ZZZZ</name>
<dbReference type="NCBIfam" id="TIGR01727">
    <property type="entry name" value="oligo_HPY"/>
    <property type="match status" value="1"/>
</dbReference>
<dbReference type="PANTHER" id="PTHR43297">
    <property type="entry name" value="OLIGOPEPTIDE TRANSPORT ATP-BINDING PROTEIN APPD"/>
    <property type="match status" value="1"/>
</dbReference>
<evidence type="ECO:0000256" key="3">
    <source>
        <dbReference type="ARBA" id="ARBA00022475"/>
    </source>
</evidence>
<evidence type="ECO:0000256" key="2">
    <source>
        <dbReference type="ARBA" id="ARBA00022448"/>
    </source>
</evidence>
<dbReference type="InterPro" id="IPR050388">
    <property type="entry name" value="ABC_Ni/Peptide_Import"/>
</dbReference>
<keyword evidence="8" id="KW-0472">Membrane</keyword>
<evidence type="ECO:0000256" key="1">
    <source>
        <dbReference type="ARBA" id="ARBA00004202"/>
    </source>
</evidence>
<dbReference type="EMBL" id="CAEZWI010000022">
    <property type="protein sequence ID" value="CAB4647770.1"/>
    <property type="molecule type" value="Genomic_DNA"/>
</dbReference>
<evidence type="ECO:0000256" key="6">
    <source>
        <dbReference type="ARBA" id="ARBA00022840"/>
    </source>
</evidence>
<dbReference type="PROSITE" id="PS00211">
    <property type="entry name" value="ABC_TRANSPORTER_1"/>
    <property type="match status" value="1"/>
</dbReference>
<feature type="domain" description="ABC transporter" evidence="9">
    <location>
        <begin position="4"/>
        <end position="253"/>
    </location>
</feature>
<keyword evidence="3" id="KW-1003">Cell membrane</keyword>
<dbReference type="SUPFAM" id="SSF52540">
    <property type="entry name" value="P-loop containing nucleoside triphosphate hydrolases"/>
    <property type="match status" value="1"/>
</dbReference>
<dbReference type="InterPro" id="IPR027417">
    <property type="entry name" value="P-loop_NTPase"/>
</dbReference>
<organism evidence="10">
    <name type="scientific">freshwater metagenome</name>
    <dbReference type="NCBI Taxonomy" id="449393"/>
    <lineage>
        <taxon>unclassified sequences</taxon>
        <taxon>metagenomes</taxon>
        <taxon>ecological metagenomes</taxon>
    </lineage>
</organism>
<accession>A0A6J6KD87</accession>
<reference evidence="10" key="1">
    <citation type="submission" date="2020-05" db="EMBL/GenBank/DDBJ databases">
        <authorList>
            <person name="Chiriac C."/>
            <person name="Salcher M."/>
            <person name="Ghai R."/>
            <person name="Kavagutti S V."/>
        </authorList>
    </citation>
    <scope>NUCLEOTIDE SEQUENCE</scope>
</reference>
<dbReference type="CDD" id="cd03257">
    <property type="entry name" value="ABC_NikE_OppD_transporters"/>
    <property type="match status" value="1"/>
</dbReference>
<keyword evidence="6" id="KW-0067">ATP-binding</keyword>
<dbReference type="FunFam" id="3.40.50.300:FF:000016">
    <property type="entry name" value="Oligopeptide ABC transporter ATP-binding component"/>
    <property type="match status" value="1"/>
</dbReference>
<keyword evidence="4" id="KW-0997">Cell inner membrane</keyword>
<comment type="subcellular location">
    <subcellularLocation>
        <location evidence="1">Cell membrane</location>
        <topology evidence="1">Peripheral membrane protein</topology>
    </subcellularLocation>
</comment>
<dbReference type="GO" id="GO:0005886">
    <property type="term" value="C:plasma membrane"/>
    <property type="evidence" value="ECO:0007669"/>
    <property type="project" value="UniProtKB-SubCell"/>
</dbReference>
<dbReference type="PANTHER" id="PTHR43297:SF14">
    <property type="entry name" value="ATPASE AAA-TYPE CORE DOMAIN-CONTAINING PROTEIN"/>
    <property type="match status" value="1"/>
</dbReference>
<keyword evidence="5" id="KW-0547">Nucleotide-binding</keyword>
<keyword evidence="7" id="KW-1278">Translocase</keyword>
<dbReference type="PROSITE" id="PS50893">
    <property type="entry name" value="ABC_TRANSPORTER_2"/>
    <property type="match status" value="1"/>
</dbReference>
<dbReference type="GO" id="GO:0015833">
    <property type="term" value="P:peptide transport"/>
    <property type="evidence" value="ECO:0007669"/>
    <property type="project" value="InterPro"/>
</dbReference>
<evidence type="ECO:0000313" key="10">
    <source>
        <dbReference type="EMBL" id="CAB4647770.1"/>
    </source>
</evidence>
<dbReference type="InterPro" id="IPR017871">
    <property type="entry name" value="ABC_transporter-like_CS"/>
</dbReference>